<dbReference type="RefSeq" id="WP_148947766.1">
    <property type="nucleotide sequence ID" value="NZ_VTEH01000014.1"/>
</dbReference>
<dbReference type="InterPro" id="IPR012347">
    <property type="entry name" value="Ferritin-like"/>
</dbReference>
<evidence type="ECO:0000313" key="1">
    <source>
        <dbReference type="EMBL" id="TYR73930.1"/>
    </source>
</evidence>
<evidence type="ECO:0000313" key="2">
    <source>
        <dbReference type="Proteomes" id="UP000323317"/>
    </source>
</evidence>
<reference evidence="1 2" key="1">
    <citation type="submission" date="2019-08" db="EMBL/GenBank/DDBJ databases">
        <title>Bacillus genomes from the desert of Cuatro Cienegas, Coahuila.</title>
        <authorList>
            <person name="Olmedo-Alvarez G."/>
        </authorList>
    </citation>
    <scope>NUCLEOTIDE SEQUENCE [LARGE SCALE GENOMIC DNA]</scope>
    <source>
        <strain evidence="1 2">CH40_1T</strain>
    </source>
</reference>
<dbReference type="InterPro" id="IPR021617">
    <property type="entry name" value="DUF3231"/>
</dbReference>
<organism evidence="1 2">
    <name type="scientific">Rossellomorea vietnamensis</name>
    <dbReference type="NCBI Taxonomy" id="218284"/>
    <lineage>
        <taxon>Bacteria</taxon>
        <taxon>Bacillati</taxon>
        <taxon>Bacillota</taxon>
        <taxon>Bacilli</taxon>
        <taxon>Bacillales</taxon>
        <taxon>Bacillaceae</taxon>
        <taxon>Rossellomorea</taxon>
    </lineage>
</organism>
<dbReference type="AlphaFoldDB" id="A0A5D4KAZ5"/>
<dbReference type="Proteomes" id="UP000323317">
    <property type="component" value="Unassembled WGS sequence"/>
</dbReference>
<gene>
    <name evidence="1" type="ORF">FZC79_15810</name>
</gene>
<protein>
    <submittedName>
        <fullName evidence="1">DUF3231 family protein</fullName>
    </submittedName>
</protein>
<comment type="caution">
    <text evidence="1">The sequence shown here is derived from an EMBL/GenBank/DDBJ whole genome shotgun (WGS) entry which is preliminary data.</text>
</comment>
<accession>A0A5D4KAZ5</accession>
<proteinExistence type="predicted"/>
<sequence>MGNGTEETIDRIIREHQQNKKLVSSELGELFANYQGDSVYNCVFNYFLDIIEDDEIRNFISMSQSISQKHLHQIKVIFKQEGIPIPSAFGDQDIRMGSPRLFSDIFMVFYTTEMARAAFAAYGSALGTSYRHDVITYFEMCLKDTKEVYKKGIALLMAKGFDITSPEIPYPQKVDFVEKESFISIVMGKSRPLLALEIKHLQKNIYTNALGKALMLGFSQVASSEKLRNFFREGSQLADKQIRELSTFLLREDLPSPRVLDDQVTDSTSSPFSDRLMLTHASMASATGIMNYGAALSKILRHDIHAQFISLTAGVGKYADEGLTMMISNGWLEEPPTAADRKKLSERSAGKKT</sequence>
<name>A0A5D4KAZ5_9BACI</name>
<dbReference type="Pfam" id="PF11553">
    <property type="entry name" value="DUF3231"/>
    <property type="match status" value="2"/>
</dbReference>
<dbReference type="Gene3D" id="1.20.1260.10">
    <property type="match status" value="2"/>
</dbReference>
<dbReference type="EMBL" id="VTEH01000014">
    <property type="protein sequence ID" value="TYR73930.1"/>
    <property type="molecule type" value="Genomic_DNA"/>
</dbReference>